<reference evidence="1 2" key="1">
    <citation type="submission" date="2019-03" db="EMBL/GenBank/DDBJ databases">
        <title>Genomic Encyclopedia of Type Strains, Phase III (KMG-III): the genomes of soil and plant-associated and newly described type strains.</title>
        <authorList>
            <person name="Whitman W."/>
        </authorList>
    </citation>
    <scope>NUCLEOTIDE SEQUENCE [LARGE SCALE GENOMIC DNA]</scope>
    <source>
        <strain evidence="1 2">CGMCC 1.7002</strain>
    </source>
</reference>
<name>A0A4R6VWK5_9HYPH</name>
<sequence>MQFEIFLVSASYVSNRKFAALKENLIATNKAPCTVVRLEHQGDNMFDALDFALANGAKRIVLRPIGIPFSQSLRNWVPNAAADWLTRQPVGSIDLAMAADLDEDTELLKLISNRPYRADPIMPKIDGMSGKGWDEPPTFQHHLLVCTGPRCHMRGSFGLLEPLKAAIAKAGISSKCLIASTGCLFPCNNGPVVVHYPKGDWYQLNSSQHVDEFVCDVLVNNQPSPLRLPFQPHREEQVVDGAALGEARREPSNVI</sequence>
<dbReference type="CDD" id="cd02980">
    <property type="entry name" value="TRX_Fd_family"/>
    <property type="match status" value="1"/>
</dbReference>
<dbReference type="RefSeq" id="WP_133571775.1">
    <property type="nucleotide sequence ID" value="NZ_SNYR01000001.1"/>
</dbReference>
<dbReference type="OrthoDB" id="9800597at2"/>
<dbReference type="Proteomes" id="UP000295391">
    <property type="component" value="Unassembled WGS sequence"/>
</dbReference>
<keyword evidence="2" id="KW-1185">Reference proteome</keyword>
<protein>
    <submittedName>
        <fullName evidence="1">(2Fe-2S) ferredoxin</fullName>
    </submittedName>
</protein>
<dbReference type="Gene3D" id="3.40.30.10">
    <property type="entry name" value="Glutaredoxin"/>
    <property type="match status" value="1"/>
</dbReference>
<dbReference type="SUPFAM" id="SSF52833">
    <property type="entry name" value="Thioredoxin-like"/>
    <property type="match status" value="1"/>
</dbReference>
<dbReference type="AlphaFoldDB" id="A0A4R6VWK5"/>
<organism evidence="1 2">
    <name type="scientific">Maritalea mobilis</name>
    <dbReference type="NCBI Taxonomy" id="483324"/>
    <lineage>
        <taxon>Bacteria</taxon>
        <taxon>Pseudomonadati</taxon>
        <taxon>Pseudomonadota</taxon>
        <taxon>Alphaproteobacteria</taxon>
        <taxon>Hyphomicrobiales</taxon>
        <taxon>Devosiaceae</taxon>
        <taxon>Maritalea</taxon>
    </lineage>
</organism>
<evidence type="ECO:0000313" key="2">
    <source>
        <dbReference type="Proteomes" id="UP000295391"/>
    </source>
</evidence>
<accession>A0A4R6VWK5</accession>
<comment type="caution">
    <text evidence="1">The sequence shown here is derived from an EMBL/GenBank/DDBJ whole genome shotgun (WGS) entry which is preliminary data.</text>
</comment>
<evidence type="ECO:0000313" key="1">
    <source>
        <dbReference type="EMBL" id="TDQ67134.1"/>
    </source>
</evidence>
<proteinExistence type="predicted"/>
<dbReference type="InterPro" id="IPR036249">
    <property type="entry name" value="Thioredoxin-like_sf"/>
</dbReference>
<dbReference type="EMBL" id="SNYR01000001">
    <property type="protein sequence ID" value="TDQ67134.1"/>
    <property type="molecule type" value="Genomic_DNA"/>
</dbReference>
<gene>
    <name evidence="1" type="ORF">ATL17_1141</name>
</gene>